<keyword evidence="3" id="KW-0134">Cell wall</keyword>
<evidence type="ECO:0000256" key="9">
    <source>
        <dbReference type="ARBA" id="ARBA00022741"/>
    </source>
</evidence>
<dbReference type="EMBL" id="PDCK01000040">
    <property type="protein sequence ID" value="PRQ48921.1"/>
    <property type="molecule type" value="Genomic_DNA"/>
</dbReference>
<dbReference type="FunFam" id="1.10.510.10:FF:000480">
    <property type="entry name" value="Pollen receptor-like kinase 1"/>
    <property type="match status" value="1"/>
</dbReference>
<keyword evidence="6 16" id="KW-0812">Transmembrane</keyword>
<keyword evidence="5" id="KW-0433">Leucine-rich repeat</keyword>
<comment type="caution">
    <text evidence="18">The sequence shown here is derived from an EMBL/GenBank/DDBJ whole genome shotgun (WGS) entry which is preliminary data.</text>
</comment>
<accession>A0A2P6RR99</accession>
<evidence type="ECO:0000256" key="10">
    <source>
        <dbReference type="ARBA" id="ARBA00022840"/>
    </source>
</evidence>
<dbReference type="OMA" id="VMDCIDR"/>
<dbReference type="OrthoDB" id="5789657at2759"/>
<dbReference type="Pfam" id="PF13855">
    <property type="entry name" value="LRR_8"/>
    <property type="match status" value="1"/>
</dbReference>
<dbReference type="PROSITE" id="PS51450">
    <property type="entry name" value="LRR"/>
    <property type="match status" value="1"/>
</dbReference>
<keyword evidence="3" id="KW-0964">Secreted</keyword>
<proteinExistence type="inferred from homology"/>
<dbReference type="FunFam" id="3.80.10.10:FF:000400">
    <property type="entry name" value="Nuclear pore complex protein NUP107"/>
    <property type="match status" value="1"/>
</dbReference>
<reference evidence="18 19" key="1">
    <citation type="journal article" date="2018" name="Nat. Genet.">
        <title>The Rosa genome provides new insights in the design of modern roses.</title>
        <authorList>
            <person name="Bendahmane M."/>
        </authorList>
    </citation>
    <scope>NUCLEOTIDE SEQUENCE [LARGE SCALE GENOMIC DNA]</scope>
    <source>
        <strain evidence="19">cv. Old Blush</strain>
    </source>
</reference>
<evidence type="ECO:0000256" key="12">
    <source>
        <dbReference type="ARBA" id="ARBA00023136"/>
    </source>
</evidence>
<evidence type="ECO:0000256" key="4">
    <source>
        <dbReference type="ARBA" id="ARBA00022553"/>
    </source>
</evidence>
<organism evidence="18 19">
    <name type="scientific">Rosa chinensis</name>
    <name type="common">China rose</name>
    <dbReference type="NCBI Taxonomy" id="74649"/>
    <lineage>
        <taxon>Eukaryota</taxon>
        <taxon>Viridiplantae</taxon>
        <taxon>Streptophyta</taxon>
        <taxon>Embryophyta</taxon>
        <taxon>Tracheophyta</taxon>
        <taxon>Spermatophyta</taxon>
        <taxon>Magnoliopsida</taxon>
        <taxon>eudicotyledons</taxon>
        <taxon>Gunneridae</taxon>
        <taxon>Pentapetalae</taxon>
        <taxon>rosids</taxon>
        <taxon>fabids</taxon>
        <taxon>Rosales</taxon>
        <taxon>Rosaceae</taxon>
        <taxon>Rosoideae</taxon>
        <taxon>Rosoideae incertae sedis</taxon>
        <taxon>Rosa</taxon>
    </lineage>
</organism>
<keyword evidence="12 16" id="KW-0472">Membrane</keyword>
<evidence type="ECO:0000313" key="18">
    <source>
        <dbReference type="EMBL" id="PRQ48921.1"/>
    </source>
</evidence>
<dbReference type="Gene3D" id="1.10.510.10">
    <property type="entry name" value="Transferase(Phosphotransferase) domain 1"/>
    <property type="match status" value="1"/>
</dbReference>
<evidence type="ECO:0000256" key="6">
    <source>
        <dbReference type="ARBA" id="ARBA00022692"/>
    </source>
</evidence>
<dbReference type="Pfam" id="PF08263">
    <property type="entry name" value="LRRNT_2"/>
    <property type="match status" value="1"/>
</dbReference>
<keyword evidence="18" id="KW-0808">Transferase</keyword>
<evidence type="ECO:0000256" key="16">
    <source>
        <dbReference type="SAM" id="Phobius"/>
    </source>
</evidence>
<dbReference type="Pfam" id="PF12799">
    <property type="entry name" value="LRR_4"/>
    <property type="match status" value="1"/>
</dbReference>
<dbReference type="PANTHER" id="PTHR48003:SF5">
    <property type="entry name" value="OS07G0626500 PROTEIN"/>
    <property type="match status" value="1"/>
</dbReference>
<evidence type="ECO:0000256" key="3">
    <source>
        <dbReference type="ARBA" id="ARBA00022512"/>
    </source>
</evidence>
<protein>
    <recommendedName>
        <fullName evidence="17">Protein kinase domain-containing protein</fullName>
    </recommendedName>
</protein>
<dbReference type="InterPro" id="IPR003591">
    <property type="entry name" value="Leu-rich_rpt_typical-subtyp"/>
</dbReference>
<dbReference type="GO" id="GO:0005524">
    <property type="term" value="F:ATP binding"/>
    <property type="evidence" value="ECO:0007669"/>
    <property type="project" value="UniProtKB-KW"/>
</dbReference>
<evidence type="ECO:0000256" key="2">
    <source>
        <dbReference type="ARBA" id="ARBA00004191"/>
    </source>
</evidence>
<keyword evidence="13" id="KW-0675">Receptor</keyword>
<dbReference type="GO" id="GO:0016020">
    <property type="term" value="C:membrane"/>
    <property type="evidence" value="ECO:0007669"/>
    <property type="project" value="UniProtKB-SubCell"/>
</dbReference>
<dbReference type="InterPro" id="IPR013210">
    <property type="entry name" value="LRR_N_plant-typ"/>
</dbReference>
<dbReference type="InterPro" id="IPR011009">
    <property type="entry name" value="Kinase-like_dom_sf"/>
</dbReference>
<keyword evidence="9" id="KW-0547">Nucleotide-binding</keyword>
<dbReference type="Pfam" id="PF00069">
    <property type="entry name" value="Pkinase"/>
    <property type="match status" value="1"/>
</dbReference>
<evidence type="ECO:0000256" key="1">
    <source>
        <dbReference type="ARBA" id="ARBA00004167"/>
    </source>
</evidence>
<dbReference type="FunFam" id="3.80.10.10:FF:000383">
    <property type="entry name" value="Leucine-rich repeat receptor protein kinase EMS1"/>
    <property type="match status" value="1"/>
</dbReference>
<dbReference type="Gene3D" id="3.30.200.20">
    <property type="entry name" value="Phosphorylase Kinase, domain 1"/>
    <property type="match status" value="1"/>
</dbReference>
<dbReference type="InterPro" id="IPR025875">
    <property type="entry name" value="Leu-rich_rpt_4"/>
</dbReference>
<dbReference type="FunFam" id="3.30.200.20:FF:000486">
    <property type="entry name" value="Leucine-rich repeat receptor-like protein kinase"/>
    <property type="match status" value="1"/>
</dbReference>
<gene>
    <name evidence="18" type="ORF">RchiOBHm_Chr2g0116131</name>
</gene>
<evidence type="ECO:0000256" key="14">
    <source>
        <dbReference type="ARBA" id="ARBA00038043"/>
    </source>
</evidence>
<keyword evidence="19" id="KW-1185">Reference proteome</keyword>
<dbReference type="Gene3D" id="3.80.10.10">
    <property type="entry name" value="Ribonuclease Inhibitor"/>
    <property type="match status" value="3"/>
</dbReference>
<dbReference type="SUPFAM" id="SSF52047">
    <property type="entry name" value="RNI-like"/>
    <property type="match status" value="2"/>
</dbReference>
<feature type="transmembrane region" description="Helical" evidence="16">
    <location>
        <begin position="614"/>
        <end position="634"/>
    </location>
</feature>
<dbReference type="GO" id="GO:0004672">
    <property type="term" value="F:protein kinase activity"/>
    <property type="evidence" value="ECO:0007669"/>
    <property type="project" value="InterPro"/>
</dbReference>
<keyword evidence="10" id="KW-0067">ATP-binding</keyword>
<comment type="subcellular location">
    <subcellularLocation>
        <location evidence="1">Membrane</location>
        <topology evidence="1">Single-pass membrane protein</topology>
    </subcellularLocation>
    <subcellularLocation>
        <location evidence="2">Secreted</location>
        <location evidence="2">Cell wall</location>
    </subcellularLocation>
</comment>
<dbReference type="GO" id="GO:0009653">
    <property type="term" value="P:anatomical structure morphogenesis"/>
    <property type="evidence" value="ECO:0007669"/>
    <property type="project" value="UniProtKB-ARBA"/>
</dbReference>
<keyword evidence="4" id="KW-0597">Phosphoprotein</keyword>
<dbReference type="PROSITE" id="PS50011">
    <property type="entry name" value="PROTEIN_KINASE_DOM"/>
    <property type="match status" value="1"/>
</dbReference>
<evidence type="ECO:0000256" key="7">
    <source>
        <dbReference type="ARBA" id="ARBA00022729"/>
    </source>
</evidence>
<feature type="compositionally biased region" description="Polar residues" evidence="15">
    <location>
        <begin position="716"/>
        <end position="731"/>
    </location>
</feature>
<dbReference type="Gramene" id="PRQ48921">
    <property type="protein sequence ID" value="PRQ48921"/>
    <property type="gene ID" value="RchiOBHm_Chr2g0116131"/>
</dbReference>
<dbReference type="Pfam" id="PF00560">
    <property type="entry name" value="LRR_1"/>
    <property type="match status" value="3"/>
</dbReference>
<keyword evidence="11 16" id="KW-1133">Transmembrane helix</keyword>
<name>A0A2P6RR99_ROSCH</name>
<evidence type="ECO:0000256" key="13">
    <source>
        <dbReference type="ARBA" id="ARBA00023170"/>
    </source>
</evidence>
<keyword evidence="8" id="KW-0677">Repeat</keyword>
<dbReference type="SUPFAM" id="SSF56112">
    <property type="entry name" value="Protein kinase-like (PK-like)"/>
    <property type="match status" value="1"/>
</dbReference>
<dbReference type="Proteomes" id="UP000238479">
    <property type="component" value="Chromosome 2"/>
</dbReference>
<comment type="similarity">
    <text evidence="14">Belongs to the polygalacturonase-inhibiting protein family.</text>
</comment>
<feature type="compositionally biased region" description="Low complexity" evidence="15">
    <location>
        <begin position="732"/>
        <end position="746"/>
    </location>
</feature>
<evidence type="ECO:0000256" key="11">
    <source>
        <dbReference type="ARBA" id="ARBA00022989"/>
    </source>
</evidence>
<dbReference type="AlphaFoldDB" id="A0A2P6RR99"/>
<evidence type="ECO:0000256" key="5">
    <source>
        <dbReference type="ARBA" id="ARBA00022614"/>
    </source>
</evidence>
<evidence type="ECO:0000313" key="19">
    <source>
        <dbReference type="Proteomes" id="UP000238479"/>
    </source>
</evidence>
<keyword evidence="7" id="KW-0732">Signal</keyword>
<dbReference type="InterPro" id="IPR053059">
    <property type="entry name" value="Inactive_SerThr-Kinase_ABA"/>
</dbReference>
<evidence type="ECO:0000256" key="15">
    <source>
        <dbReference type="SAM" id="MobiDB-lite"/>
    </source>
</evidence>
<dbReference type="FunFam" id="3.80.10.10:FF:000095">
    <property type="entry name" value="LRR receptor-like serine/threonine-protein kinase GSO1"/>
    <property type="match status" value="1"/>
</dbReference>
<feature type="region of interest" description="Disordered" evidence="15">
    <location>
        <begin position="710"/>
        <end position="746"/>
    </location>
</feature>
<sequence length="1066" mass="116817">MIFRVVVSAPMNSFTLTLLYWFFVLAGSAYSATESELRSLYEFKKGIQTDPLRKVLDTWTDISLNQAQPCPPWTGVYCNDGGNVVAVALDGFGLGGELKLNTLTGLTALQNLSLANNDFTGRVPPALGAMSSLQHLDLSANRFYGPIPSRINDLWGLNYLNLSRNLFKGGFPGPASNLNQLKVFDVHYNQLWGHISDLLQEFHNVEYVDLSYNEFFGGIELGSDNISSLSNTVRHLNFSHNNLTGRFFKADSIGLFRNLQVLDLGGNQITGELPSFGSLPNLRVLRLANNHFFGEIPEELLQSSIPMEELDLSGNAFTGSITGINSTTLKVLNLSSNGMSGTLQNVDMRSCVVVDLSRNKISGDISMLENMGTALEVLDLSSNNFSGSLTNLNMQFERLTTLSLRDNLLAGSLPSILKACPRLSTVDLSQNDFSGSIPGSFFSSLTLTRLNLSRNHLNGPIPLQGGHVSEFLALPPDLPIENVDLSNNSLSGSLPRDIGNMVELKLLNLAKNEFSGELPGELSKLAKLKYLDLSGNKFKGAIPEQLPSSLIVFNVSYNDLSGSVPDNLKSFPMTSFRPGNELLNLPNDDRARSSVPGRIPEQGKSHTSKAHIRIAIIVASVGVTLMIVFVLLVYHQTHHKGFHGRNGFGGENTGTDVKIGRFTRPSFLNFQTNVQPPPTSLSFSNDHLLTSQSRSLSGQAEFVPEIGKPVLPGEAATSSTPMNLLDNQPTTSGRKSSPGSPLSSSPRFIEAYEQPVILDVYSPDRLAGELFFLDASLQFTAEELSRAPAEVLGRSSHGTLYKATLDSGHMLTVKWLRVGLVKHKKDFAKEVKRIGSIRHPNIVPLQAYYWGPREQERLLLADYVQGDSLALHLYESTPRRYSPLSFNQRLKVAVEVARCLLYLHDRGLPHGNLKPTNVILAGPEYHPRLTDYSLHRLMTPAGIAEQFLNMGALGYRAPELATAAKPVPSFKADVYAFGVILMEMLTRRSAGDIISGQSGAVDLTDWVRLCDQEGRGMDCIDRDIAGGEEPSKAMDELLAISLRCILPVNERPNIRQVFDNLCSISL</sequence>
<evidence type="ECO:0000256" key="8">
    <source>
        <dbReference type="ARBA" id="ARBA00022737"/>
    </source>
</evidence>
<dbReference type="SMART" id="SM00369">
    <property type="entry name" value="LRR_TYP"/>
    <property type="match status" value="5"/>
</dbReference>
<dbReference type="InterPro" id="IPR032675">
    <property type="entry name" value="LRR_dom_sf"/>
</dbReference>
<dbReference type="GO" id="GO:0099402">
    <property type="term" value="P:plant organ development"/>
    <property type="evidence" value="ECO:0007669"/>
    <property type="project" value="UniProtKB-ARBA"/>
</dbReference>
<dbReference type="PANTHER" id="PTHR48003">
    <property type="entry name" value="OS07G0626500 PROTEIN"/>
    <property type="match status" value="1"/>
</dbReference>
<feature type="region of interest" description="Disordered" evidence="15">
    <location>
        <begin position="582"/>
        <end position="604"/>
    </location>
</feature>
<evidence type="ECO:0000259" key="17">
    <source>
        <dbReference type="PROSITE" id="PS50011"/>
    </source>
</evidence>
<dbReference type="InterPro" id="IPR001611">
    <property type="entry name" value="Leu-rich_rpt"/>
</dbReference>
<feature type="domain" description="Protein kinase" evidence="17">
    <location>
        <begin position="786"/>
        <end position="1066"/>
    </location>
</feature>
<dbReference type="InterPro" id="IPR000719">
    <property type="entry name" value="Prot_kinase_dom"/>
</dbReference>
<dbReference type="Pfam" id="PF13516">
    <property type="entry name" value="LRR_6"/>
    <property type="match status" value="1"/>
</dbReference>